<protein>
    <submittedName>
        <fullName evidence="4">DgyrCDS11333</fullName>
    </submittedName>
</protein>
<gene>
    <name evidence="4" type="ORF">DGYR_LOCUS10678</name>
</gene>
<dbReference type="SUPFAM" id="SSF52540">
    <property type="entry name" value="P-loop containing nucleoside triphosphate hydrolases"/>
    <property type="match status" value="1"/>
</dbReference>
<dbReference type="Gene3D" id="3.40.50.300">
    <property type="entry name" value="P-loop containing nucleotide triphosphate hydrolases"/>
    <property type="match status" value="1"/>
</dbReference>
<keyword evidence="2" id="KW-0808">Transferase</keyword>
<proteinExistence type="inferred from homology"/>
<evidence type="ECO:0000313" key="4">
    <source>
        <dbReference type="EMBL" id="CAD5122938.1"/>
    </source>
</evidence>
<evidence type="ECO:0000259" key="3">
    <source>
        <dbReference type="Pfam" id="PF00685"/>
    </source>
</evidence>
<dbReference type="AlphaFoldDB" id="A0A7I8W419"/>
<reference evidence="4 5" key="1">
    <citation type="submission" date="2020-08" db="EMBL/GenBank/DDBJ databases">
        <authorList>
            <person name="Hejnol A."/>
        </authorList>
    </citation>
    <scope>NUCLEOTIDE SEQUENCE [LARGE SCALE GENOMIC DNA]</scope>
</reference>
<comment type="similarity">
    <text evidence="1">Belongs to the sulfotransferase 1 family.</text>
</comment>
<keyword evidence="5" id="KW-1185">Reference proteome</keyword>
<dbReference type="InterPro" id="IPR000863">
    <property type="entry name" value="Sulfotransferase_dom"/>
</dbReference>
<evidence type="ECO:0000313" key="5">
    <source>
        <dbReference type="Proteomes" id="UP000549394"/>
    </source>
</evidence>
<accession>A0A7I8W419</accession>
<dbReference type="InterPro" id="IPR027417">
    <property type="entry name" value="P-loop_NTPase"/>
</dbReference>
<dbReference type="OrthoDB" id="6048410at2759"/>
<dbReference type="GO" id="GO:0008146">
    <property type="term" value="F:sulfotransferase activity"/>
    <property type="evidence" value="ECO:0007669"/>
    <property type="project" value="InterPro"/>
</dbReference>
<dbReference type="Pfam" id="PF00685">
    <property type="entry name" value="Sulfotransfer_1"/>
    <property type="match status" value="1"/>
</dbReference>
<dbReference type="Proteomes" id="UP000549394">
    <property type="component" value="Unassembled WGS sequence"/>
</dbReference>
<dbReference type="EMBL" id="CAJFCJ010000019">
    <property type="protein sequence ID" value="CAD5122938.1"/>
    <property type="molecule type" value="Genomic_DNA"/>
</dbReference>
<evidence type="ECO:0000256" key="2">
    <source>
        <dbReference type="ARBA" id="ARBA00022679"/>
    </source>
</evidence>
<feature type="domain" description="Sulfotransferase" evidence="3">
    <location>
        <begin position="43"/>
        <end position="286"/>
    </location>
</feature>
<comment type="caution">
    <text evidence="4">The sequence shown here is derived from an EMBL/GenBank/DDBJ whole genome shotgun (WGS) entry which is preliminary data.</text>
</comment>
<dbReference type="PANTHER" id="PTHR11783">
    <property type="entry name" value="SULFOTRANSFERASE SULT"/>
    <property type="match status" value="1"/>
</dbReference>
<organism evidence="4 5">
    <name type="scientific">Dimorphilus gyrociliatus</name>
    <dbReference type="NCBI Taxonomy" id="2664684"/>
    <lineage>
        <taxon>Eukaryota</taxon>
        <taxon>Metazoa</taxon>
        <taxon>Spiralia</taxon>
        <taxon>Lophotrochozoa</taxon>
        <taxon>Annelida</taxon>
        <taxon>Polychaeta</taxon>
        <taxon>Polychaeta incertae sedis</taxon>
        <taxon>Dinophilidae</taxon>
        <taxon>Dimorphilus</taxon>
    </lineage>
</organism>
<evidence type="ECO:0000256" key="1">
    <source>
        <dbReference type="ARBA" id="ARBA00005771"/>
    </source>
</evidence>
<sequence length="297" mass="34939">MNYAGKNYRVAGEHRYDGILYLPSCPEYVVKKVRDEKLDFRRDDVIVATYPKSGTTWMQEIIWLIMNKVDTERAKSEHVLVRVPYLESTKVESPIEKLPTMKRPLVVKTHLRADLIMRQVSKNADSGPKVVVVMRNPKDVLVSYYYFYKACKSYDFKGSFDDFFRLYESDDLVYGDPLDYCQQWMTYKDNPNVLIIHYEDLKADLKGCIKRLSVFCQRDLSNDQIENLARHVSFDSMKKNPQTNFESFIAMRPHISPFIRKGIVGDWKNHLADKQNEMIDKRCESLHRLCGLSFRFL</sequence>
<name>A0A7I8W419_9ANNE</name>